<accession>A0A224XS05</accession>
<reference evidence="2" key="1">
    <citation type="journal article" date="2018" name="PLoS Negl. Trop. Dis.">
        <title>An insight into the salivary gland and fat body transcriptome of Panstrongylus lignarius (Hemiptera: Heteroptera), the main vector of Chagas disease in Peru.</title>
        <authorList>
            <person name="Nevoa J.C."/>
            <person name="Mendes M.T."/>
            <person name="da Silva M.V."/>
            <person name="Soares S.C."/>
            <person name="Oliveira C.J.F."/>
            <person name="Ribeiro J.M.C."/>
        </authorList>
    </citation>
    <scope>NUCLEOTIDE SEQUENCE</scope>
</reference>
<keyword evidence="1" id="KW-0812">Transmembrane</keyword>
<keyword evidence="1" id="KW-1133">Transmembrane helix</keyword>
<dbReference type="AlphaFoldDB" id="A0A224XS05"/>
<sequence length="87" mass="10358">MHSQASIIFYPLLTIIWLWLSLWSHTTHCIWIHMLLMVRLSVGRGLWSTPLTWIPSTWTSYWCTRCISLCPVGSRSRSWHVRLTKFL</sequence>
<protein>
    <submittedName>
        <fullName evidence="2">Putative secreted protein</fullName>
    </submittedName>
</protein>
<feature type="transmembrane region" description="Helical" evidence="1">
    <location>
        <begin position="7"/>
        <end position="24"/>
    </location>
</feature>
<organism evidence="2">
    <name type="scientific">Panstrongylus lignarius</name>
    <dbReference type="NCBI Taxonomy" id="156445"/>
    <lineage>
        <taxon>Eukaryota</taxon>
        <taxon>Metazoa</taxon>
        <taxon>Ecdysozoa</taxon>
        <taxon>Arthropoda</taxon>
        <taxon>Hexapoda</taxon>
        <taxon>Insecta</taxon>
        <taxon>Pterygota</taxon>
        <taxon>Neoptera</taxon>
        <taxon>Paraneoptera</taxon>
        <taxon>Hemiptera</taxon>
        <taxon>Heteroptera</taxon>
        <taxon>Panheteroptera</taxon>
        <taxon>Cimicomorpha</taxon>
        <taxon>Reduviidae</taxon>
        <taxon>Triatominae</taxon>
        <taxon>Panstrongylus</taxon>
    </lineage>
</organism>
<proteinExistence type="predicted"/>
<dbReference type="EMBL" id="GFTR01001131">
    <property type="protein sequence ID" value="JAW15295.1"/>
    <property type="molecule type" value="Transcribed_RNA"/>
</dbReference>
<evidence type="ECO:0000313" key="2">
    <source>
        <dbReference type="EMBL" id="JAW15295.1"/>
    </source>
</evidence>
<name>A0A224XS05_9HEMI</name>
<evidence type="ECO:0000256" key="1">
    <source>
        <dbReference type="SAM" id="Phobius"/>
    </source>
</evidence>
<keyword evidence="1" id="KW-0472">Membrane</keyword>